<dbReference type="AlphaFoldDB" id="A0A2W5FXF9"/>
<proteinExistence type="predicted"/>
<keyword evidence="1" id="KW-0732">Signal</keyword>
<evidence type="ECO:0008006" key="4">
    <source>
        <dbReference type="Google" id="ProtNLM"/>
    </source>
</evidence>
<accession>A0A2W5FXF9</accession>
<feature type="signal peptide" evidence="1">
    <location>
        <begin position="1"/>
        <end position="31"/>
    </location>
</feature>
<dbReference type="EMBL" id="QFOD01000002">
    <property type="protein sequence ID" value="PZP35692.1"/>
    <property type="molecule type" value="Genomic_DNA"/>
</dbReference>
<gene>
    <name evidence="2" type="ORF">DI603_02645</name>
</gene>
<organism evidence="2 3">
    <name type="scientific">Roseateles depolymerans</name>
    <dbReference type="NCBI Taxonomy" id="76731"/>
    <lineage>
        <taxon>Bacteria</taxon>
        <taxon>Pseudomonadati</taxon>
        <taxon>Pseudomonadota</taxon>
        <taxon>Betaproteobacteria</taxon>
        <taxon>Burkholderiales</taxon>
        <taxon>Sphaerotilaceae</taxon>
        <taxon>Roseateles</taxon>
    </lineage>
</organism>
<evidence type="ECO:0000313" key="2">
    <source>
        <dbReference type="EMBL" id="PZP35692.1"/>
    </source>
</evidence>
<dbReference type="Gene3D" id="2.40.160.170">
    <property type="match status" value="1"/>
</dbReference>
<evidence type="ECO:0000313" key="3">
    <source>
        <dbReference type="Proteomes" id="UP000249633"/>
    </source>
</evidence>
<comment type="caution">
    <text evidence="2">The sequence shown here is derived from an EMBL/GenBank/DDBJ whole genome shotgun (WGS) entry which is preliminary data.</text>
</comment>
<reference evidence="2 3" key="1">
    <citation type="submission" date="2017-08" db="EMBL/GenBank/DDBJ databases">
        <title>Infants hospitalized years apart are colonized by the same room-sourced microbial strains.</title>
        <authorList>
            <person name="Brooks B."/>
            <person name="Olm M.R."/>
            <person name="Firek B.A."/>
            <person name="Baker R."/>
            <person name="Thomas B.C."/>
            <person name="Morowitz M.J."/>
            <person name="Banfield J.F."/>
        </authorList>
    </citation>
    <scope>NUCLEOTIDE SEQUENCE [LARGE SCALE GENOMIC DNA]</scope>
    <source>
        <strain evidence="2">S2_012_000_R2_81</strain>
    </source>
</reference>
<protein>
    <recommendedName>
        <fullName evidence="4">Outer membrane protein beta-barrel domain-containing protein</fullName>
    </recommendedName>
</protein>
<dbReference type="Proteomes" id="UP000249633">
    <property type="component" value="Unassembled WGS sequence"/>
</dbReference>
<feature type="chain" id="PRO_5016084359" description="Outer membrane protein beta-barrel domain-containing protein" evidence="1">
    <location>
        <begin position="32"/>
        <end position="199"/>
    </location>
</feature>
<sequence>MLRPVEKIMARLPTLLVLLSLSALLPATARADGEPNLSRWAGRLQVSSIDTRYDHSPRLGGSRILSANLLGDYYLTSSGSARLSGGLRATGGMLLGPLSLSQSSAGLALGSGPFSAGQRRFALTGPAEMLDTGTSLSYMGIGYTAHVKGSGLAFSADLGLLNGNVGGLRLGRSSAQGFEDAMRDLRFKPLLQLGLAYSY</sequence>
<evidence type="ECO:0000256" key="1">
    <source>
        <dbReference type="SAM" id="SignalP"/>
    </source>
</evidence>
<name>A0A2W5FXF9_9BURK</name>